<dbReference type="Proteomes" id="UP000076066">
    <property type="component" value="Chromosome"/>
</dbReference>
<dbReference type="OrthoDB" id="1634373at2"/>
<reference evidence="1 2" key="1">
    <citation type="submission" date="2016-02" db="EMBL/GenBank/DDBJ databases">
        <title>Complete Genome of H5569, the type strain of the newly described species Haematospirillium jordaniae.</title>
        <authorList>
            <person name="Nicholson A.C."/>
            <person name="Humrighouse B.W."/>
            <person name="Loparov V."/>
            <person name="McQuiston J.R."/>
        </authorList>
    </citation>
    <scope>NUCLEOTIDE SEQUENCE [LARGE SCALE GENOMIC DNA]</scope>
    <source>
        <strain evidence="1 2">H5569</strain>
    </source>
</reference>
<dbReference type="InterPro" id="IPR047987">
    <property type="entry name" value="Gp19-like_virus"/>
</dbReference>
<sequence length="505" mass="55326">MQEYPVGGGESFPAFVMAWNTAMNLGTPAHHHRMAGWLEQRWSSSAQRNALLMSFRNSGKSTLVGLFCAWVLYRVPETRILVVAAEHGLARKMARNVKRIIERHAMTSGLLPSSRDQWAADEFTVARRAEWRDPSMLARGIGANITGARADLVVCDDVEVPNTCTSAVRRSDLRARLRELDYVIVPGGMQLYIGTPHAADSVYAATASPDDPDAGPFLDGFERLEIPLVDEAGVPAWPERFPAAAIEALRQRTGPRKFASQMQLLPVNSEDGRLDPDLLRVYDGDLRLIQGNGESLLTIGGVRMVSVACCWDPAFGAGSDGRRDGSVVAALFCDGDGTYWLHRICWLPTAPAGSRDDVATWQCRHVAAFVRDLHLPAIRVEINGLGRFLPSLLRKVLADDNLPVAVLEYTSHRSKAERILEALDAPLAAGRLKAHRSVLQTPFITELRDWRPDGRGHDDGLDAVAACLLAEPVRLRRHSVPSPAGPSPVWQRGGAAWTACTDFSV</sequence>
<dbReference type="Gene3D" id="3.40.50.300">
    <property type="entry name" value="P-loop containing nucleotide triphosphate hydrolases"/>
    <property type="match status" value="1"/>
</dbReference>
<dbReference type="Gene3D" id="3.30.420.240">
    <property type="match status" value="1"/>
</dbReference>
<organism evidence="1 2">
    <name type="scientific">Haematospirillum jordaniae</name>
    <dbReference type="NCBI Taxonomy" id="1549855"/>
    <lineage>
        <taxon>Bacteria</taxon>
        <taxon>Pseudomonadati</taxon>
        <taxon>Pseudomonadota</taxon>
        <taxon>Alphaproteobacteria</taxon>
        <taxon>Rhodospirillales</taxon>
        <taxon>Novispirillaceae</taxon>
        <taxon>Haematospirillum</taxon>
    </lineage>
</organism>
<dbReference type="AlphaFoldDB" id="A0A143DDY3"/>
<name>A0A143DDY3_9PROT</name>
<gene>
    <name evidence="1" type="ORF">AY555_05650</name>
</gene>
<accession>A0A143DDY3</accession>
<dbReference type="STRING" id="1549855.AY555_05650"/>
<dbReference type="InterPro" id="IPR027417">
    <property type="entry name" value="P-loop_NTPase"/>
</dbReference>
<evidence type="ECO:0000313" key="1">
    <source>
        <dbReference type="EMBL" id="AMW34750.1"/>
    </source>
</evidence>
<evidence type="ECO:0000313" key="2">
    <source>
        <dbReference type="Proteomes" id="UP000076066"/>
    </source>
</evidence>
<dbReference type="RefSeq" id="WP_066134533.1">
    <property type="nucleotide sequence ID" value="NZ_CP014525.1"/>
</dbReference>
<dbReference type="NCBIfam" id="NF033889">
    <property type="entry name" value="termin_lrg_T7"/>
    <property type="match status" value="1"/>
</dbReference>
<dbReference type="GeneID" id="53316637"/>
<keyword evidence="2" id="KW-1185">Reference proteome</keyword>
<proteinExistence type="predicted"/>
<protein>
    <recommendedName>
        <fullName evidence="3">Terminase large subunit gp17-like C-terminal domain-containing protein</fullName>
    </recommendedName>
</protein>
<dbReference type="KEGG" id="hjo:AY555_05650"/>
<dbReference type="EMBL" id="CP014525">
    <property type="protein sequence ID" value="AMW34750.1"/>
    <property type="molecule type" value="Genomic_DNA"/>
</dbReference>
<evidence type="ECO:0008006" key="3">
    <source>
        <dbReference type="Google" id="ProtNLM"/>
    </source>
</evidence>